<dbReference type="InterPro" id="IPR012944">
    <property type="entry name" value="SusD_RagB_dom"/>
</dbReference>
<dbReference type="GO" id="GO:0009279">
    <property type="term" value="C:cell outer membrane"/>
    <property type="evidence" value="ECO:0007669"/>
    <property type="project" value="UniProtKB-SubCell"/>
</dbReference>
<comment type="similarity">
    <text evidence="2">Belongs to the SusD family.</text>
</comment>
<dbReference type="Pfam" id="PF07980">
    <property type="entry name" value="SusD_RagB"/>
    <property type="match status" value="1"/>
</dbReference>
<proteinExistence type="inferred from homology"/>
<evidence type="ECO:0000256" key="4">
    <source>
        <dbReference type="ARBA" id="ARBA00023136"/>
    </source>
</evidence>
<dbReference type="InterPro" id="IPR033985">
    <property type="entry name" value="SusD-like_N"/>
</dbReference>
<dbReference type="SUPFAM" id="SSF48452">
    <property type="entry name" value="TPR-like"/>
    <property type="match status" value="1"/>
</dbReference>
<dbReference type="Gene3D" id="1.25.40.390">
    <property type="match status" value="1"/>
</dbReference>
<keyword evidence="4" id="KW-0472">Membrane</keyword>
<keyword evidence="5" id="KW-0998">Cell outer membrane</keyword>
<evidence type="ECO:0000313" key="9">
    <source>
        <dbReference type="Proteomes" id="UP000254893"/>
    </source>
</evidence>
<feature type="domain" description="RagB/SusD" evidence="6">
    <location>
        <begin position="282"/>
        <end position="542"/>
    </location>
</feature>
<keyword evidence="3" id="KW-0732">Signal</keyword>
<dbReference type="InterPro" id="IPR011990">
    <property type="entry name" value="TPR-like_helical_dom_sf"/>
</dbReference>
<name>A0A380B8E4_SPHSI</name>
<evidence type="ECO:0000256" key="2">
    <source>
        <dbReference type="ARBA" id="ARBA00006275"/>
    </source>
</evidence>
<dbReference type="Proteomes" id="UP000254893">
    <property type="component" value="Unassembled WGS sequence"/>
</dbReference>
<organism evidence="8 9">
    <name type="scientific">Sphingobacterium spiritivorum</name>
    <name type="common">Flavobacterium spiritivorum</name>
    <dbReference type="NCBI Taxonomy" id="258"/>
    <lineage>
        <taxon>Bacteria</taxon>
        <taxon>Pseudomonadati</taxon>
        <taxon>Bacteroidota</taxon>
        <taxon>Sphingobacteriia</taxon>
        <taxon>Sphingobacteriales</taxon>
        <taxon>Sphingobacteriaceae</taxon>
        <taxon>Sphingobacterium</taxon>
    </lineage>
</organism>
<dbReference type="AlphaFoldDB" id="A0A380B8E4"/>
<protein>
    <submittedName>
        <fullName evidence="8">SusD family</fullName>
    </submittedName>
</protein>
<gene>
    <name evidence="8" type="ORF">NCTC11388_00133</name>
</gene>
<dbReference type="CDD" id="cd08977">
    <property type="entry name" value="SusD"/>
    <property type="match status" value="1"/>
</dbReference>
<evidence type="ECO:0000256" key="5">
    <source>
        <dbReference type="ARBA" id="ARBA00023237"/>
    </source>
</evidence>
<evidence type="ECO:0000256" key="1">
    <source>
        <dbReference type="ARBA" id="ARBA00004442"/>
    </source>
</evidence>
<dbReference type="PROSITE" id="PS51257">
    <property type="entry name" value="PROKAR_LIPOPROTEIN"/>
    <property type="match status" value="1"/>
</dbReference>
<dbReference type="RefSeq" id="WP_115168709.1">
    <property type="nucleotide sequence ID" value="NZ_UGYW01000001.1"/>
</dbReference>
<sequence>MKFNTYITVALGLTSVLFSCQKLDQDPLDAINEKNFWNSERETLSAVTGLYSGRRGTDGKMVAGSSWEDGSQIFYMDCTSDNSNSDFPWEGFQALGNGNATPTDAGNAATRYSYELIRRANWILENIDKSPVSEILKNRLKAEVRVIRAYRYLDMATLFGAVPILTKTVSIEEAYAPANTQKEVLQFVETELKDASAILPAKYDASNVGRMTKGAALGLLARCYAFQNKHDEVISTTEQIITSGTYQLFGDYANLFEEANENNSEVMMDIQYVANIQGYTDLGIMMPNLSGGWSSIVPTQNLIDAYETKDGEPISESATYSAAKPYTDRDPRLSATVVYPGALYSGRYFDPLNPNSKDHPAAADNASSTGYNYKKYLQNPSSYSNVWNVGVNIIVMRYAEMLLLNAEAKIELNKIDNSVYEHLNSVRVRAGMPKVNESVYSNQTKLRELVRREFRVEFAGEGRRRFDIIRWGIADVVMNGPVYGSLSKGSVNPQTGEVTFTNLTDRFFVENRIFTKGKNELWPIPQVVIDNSKGTLSQNPNY</sequence>
<dbReference type="Pfam" id="PF14322">
    <property type="entry name" value="SusD-like_3"/>
    <property type="match status" value="1"/>
</dbReference>
<dbReference type="EMBL" id="UGYW01000001">
    <property type="protein sequence ID" value="SUI96772.1"/>
    <property type="molecule type" value="Genomic_DNA"/>
</dbReference>
<accession>A0A380B8E4</accession>
<evidence type="ECO:0000259" key="6">
    <source>
        <dbReference type="Pfam" id="PF07980"/>
    </source>
</evidence>
<comment type="subcellular location">
    <subcellularLocation>
        <location evidence="1">Cell outer membrane</location>
    </subcellularLocation>
</comment>
<evidence type="ECO:0000256" key="3">
    <source>
        <dbReference type="ARBA" id="ARBA00022729"/>
    </source>
</evidence>
<feature type="domain" description="SusD-like N-terminal" evidence="7">
    <location>
        <begin position="109"/>
        <end position="224"/>
    </location>
</feature>
<evidence type="ECO:0000313" key="8">
    <source>
        <dbReference type="EMBL" id="SUI96772.1"/>
    </source>
</evidence>
<evidence type="ECO:0000259" key="7">
    <source>
        <dbReference type="Pfam" id="PF14322"/>
    </source>
</evidence>
<reference evidence="8 9" key="1">
    <citation type="submission" date="2018-06" db="EMBL/GenBank/DDBJ databases">
        <authorList>
            <consortium name="Pathogen Informatics"/>
            <person name="Doyle S."/>
        </authorList>
    </citation>
    <scope>NUCLEOTIDE SEQUENCE [LARGE SCALE GENOMIC DNA]</scope>
    <source>
        <strain evidence="8 9">NCTC11388</strain>
    </source>
</reference>